<gene>
    <name evidence="2" type="ORF">G3572_11120</name>
</gene>
<dbReference type="Proteomes" id="UP000481421">
    <property type="component" value="Unassembled WGS sequence"/>
</dbReference>
<feature type="region of interest" description="Disordered" evidence="1">
    <location>
        <begin position="262"/>
        <end position="287"/>
    </location>
</feature>
<comment type="caution">
    <text evidence="2">The sequence shown here is derived from an EMBL/GenBank/DDBJ whole genome shotgun (WGS) entry which is preliminary data.</text>
</comment>
<dbReference type="Gene3D" id="3.40.50.1110">
    <property type="entry name" value="SGNH hydrolase"/>
    <property type="match status" value="1"/>
</dbReference>
<reference evidence="2 3" key="1">
    <citation type="submission" date="2020-02" db="EMBL/GenBank/DDBJ databases">
        <title>Rhodobacter algicola sp. nov., isolated from microalga culture.</title>
        <authorList>
            <person name="Park C.-Y."/>
        </authorList>
    </citation>
    <scope>NUCLEOTIDE SEQUENCE [LARGE SCALE GENOMIC DNA]</scope>
    <source>
        <strain evidence="2 3">ETT8</strain>
    </source>
</reference>
<organism evidence="2 3">
    <name type="scientific">Pseudotabrizicola algicola</name>
    <dbReference type="NCBI Taxonomy" id="2709381"/>
    <lineage>
        <taxon>Bacteria</taxon>
        <taxon>Pseudomonadati</taxon>
        <taxon>Pseudomonadota</taxon>
        <taxon>Alphaproteobacteria</taxon>
        <taxon>Rhodobacterales</taxon>
        <taxon>Paracoccaceae</taxon>
        <taxon>Pseudotabrizicola</taxon>
    </lineage>
</organism>
<dbReference type="EMBL" id="JAAIKE010000003">
    <property type="protein sequence ID" value="NEX46759.1"/>
    <property type="molecule type" value="Genomic_DNA"/>
</dbReference>
<dbReference type="RefSeq" id="WP_164611767.1">
    <property type="nucleotide sequence ID" value="NZ_JAAIKE010000003.1"/>
</dbReference>
<protein>
    <submittedName>
        <fullName evidence="2">Uncharacterized protein</fullName>
    </submittedName>
</protein>
<evidence type="ECO:0000313" key="2">
    <source>
        <dbReference type="EMBL" id="NEX46759.1"/>
    </source>
</evidence>
<evidence type="ECO:0000313" key="3">
    <source>
        <dbReference type="Proteomes" id="UP000481421"/>
    </source>
</evidence>
<keyword evidence="3" id="KW-1185">Reference proteome</keyword>
<proteinExistence type="predicted"/>
<accession>A0A6B3RUS0</accession>
<sequence>MSFFALLTDVLFVGHSLVGPDLPPLVEGGLRLMERPATVSAQIINGAPLRFNLRNSASAEGVDARAELAKGETEVLILTEAIPLAEHLRWNDTPGAIAAFAELARAGNPDVRVFVYETWHSRAGALVEGDPNSALPWRERLAADLPEWEGALRASGADVSLIPAGQAMARLADAVEAGAVPGVASMEAFFSDDIHLSDKGKYFVALVHLAAITGQSPEGLPAQMTRTWKSRDAVIADDLAAALQRIAWEAVRDYAPAEVAAAPAPPPAAEQAAPAPTPAAAPAPAPVAQPAIDTAALTPITNPNLALGLHGITDWSVQQPFLDVMKTARDWTGHLPGQYGGWDHDRLAAAGVLGPNGWPTAIPPEITGISTLVMVDLPADAQGVSGRYLVTYAGKGALRIDGRAQNVTYADGSAQFDFAPGEGGVFLHLDAIDAADPIRDIVIVREDRAALLAGGEIFNPDWLARLRGVKTIRLMDWMRTNDSTLSRLEDRPKPEDYTWTRIGAPIEVMVALANELDANPWFTLPHLASDDLVRFYATAARDGLEPELVAHVEFSNEVWNWQFAQAAWAEEQGRARWGGESKWVQFYAHRAGEVASIWADVFGDEAYTRLVRILATQTGWLGLEEQILNAPDVVAESGTPPAALFDAYAITGYFSALLGSDDKAAMVRGWIAESEAAAQAAAQAQGLTGAEAAAFVAAHRFDVAVARAVPELESGAQSGRPEDSVADFLTRVLPHQAQAAARHGLRLMMYEGGSHVVGTGAQVDDGTLTAFFVHLNYTPEMAQLYDRVLQGWAAVTPEPFNAFVDLATPGKWGSWGALRHLGDDNPRWQVLAKGCLAC</sequence>
<dbReference type="InterPro" id="IPR036514">
    <property type="entry name" value="SGNH_hydro_sf"/>
</dbReference>
<name>A0A6B3RUS0_9RHOB</name>
<dbReference type="GO" id="GO:0016788">
    <property type="term" value="F:hydrolase activity, acting on ester bonds"/>
    <property type="evidence" value="ECO:0007669"/>
    <property type="project" value="UniProtKB-ARBA"/>
</dbReference>
<dbReference type="AlphaFoldDB" id="A0A6B3RUS0"/>
<evidence type="ECO:0000256" key="1">
    <source>
        <dbReference type="SAM" id="MobiDB-lite"/>
    </source>
</evidence>
<feature type="compositionally biased region" description="Pro residues" evidence="1">
    <location>
        <begin position="275"/>
        <end position="287"/>
    </location>
</feature>